<keyword evidence="2" id="KW-1185">Reference proteome</keyword>
<dbReference type="Proteomes" id="UP001631969">
    <property type="component" value="Unassembled WGS sequence"/>
</dbReference>
<evidence type="ECO:0000313" key="1">
    <source>
        <dbReference type="EMBL" id="MFM9328039.1"/>
    </source>
</evidence>
<comment type="caution">
    <text evidence="1">The sequence shown here is derived from an EMBL/GenBank/DDBJ whole genome shotgun (WGS) entry which is preliminary data.</text>
</comment>
<evidence type="ECO:0000313" key="2">
    <source>
        <dbReference type="Proteomes" id="UP001631969"/>
    </source>
</evidence>
<reference evidence="1" key="1">
    <citation type="submission" date="2024-12" db="EMBL/GenBank/DDBJ databases">
        <authorList>
            <person name="Wu N."/>
        </authorList>
    </citation>
    <scope>NUCLEOTIDE SEQUENCE</scope>
    <source>
        <strain evidence="1">P15</strain>
    </source>
</reference>
<organism evidence="1 2">
    <name type="scientific">Paenibacillus mesotrionivorans</name>
    <dbReference type="NCBI Taxonomy" id="3160968"/>
    <lineage>
        <taxon>Bacteria</taxon>
        <taxon>Bacillati</taxon>
        <taxon>Bacillota</taxon>
        <taxon>Bacilli</taxon>
        <taxon>Bacillales</taxon>
        <taxon>Paenibacillaceae</taxon>
        <taxon>Paenibacillus</taxon>
    </lineage>
</organism>
<gene>
    <name evidence="1" type="ORF">ACI1P1_07070</name>
</gene>
<name>A0ACC7NTG8_9BACL</name>
<protein>
    <submittedName>
        <fullName evidence="1">Helix-turn-helix domain-containing protein</fullName>
    </submittedName>
</protein>
<proteinExistence type="predicted"/>
<accession>A0ACC7NTG8</accession>
<dbReference type="EMBL" id="JBJURJ010000004">
    <property type="protein sequence ID" value="MFM9328039.1"/>
    <property type="molecule type" value="Genomic_DNA"/>
</dbReference>
<sequence>MTYKKTEPFEGSAFPLRVTVQKRQGILVNPHWHEHLEVMQVLAGRVRVQVNGKRYEGQAGDIFFVNSNALHGVEALEAEAELLGVVWDIRLTDSFMEEVELQHLYHLLLRSEVDPVLARARQPEWEVCSGTLQELRREYEGGGLGYRTAIKSHVFRLIREQLRKLQSTAGLMKMTREYERLRPAIALIEQGYSGRLPLQEVAGTAGLSLFHFCRLFKRVMNRTVQQFVQEVRLREARRLLRDTDLPVAELSERVGYGNPNYFARVFREHTGTTPLRMRKQYQDMKAAGQHPHEPE</sequence>